<organism evidence="1 2">
    <name type="scientific">Thomasclavelia spiroformis</name>
    <dbReference type="NCBI Taxonomy" id="29348"/>
    <lineage>
        <taxon>Bacteria</taxon>
        <taxon>Bacillati</taxon>
        <taxon>Bacillota</taxon>
        <taxon>Erysipelotrichia</taxon>
        <taxon>Erysipelotrichales</taxon>
        <taxon>Coprobacillaceae</taxon>
        <taxon>Thomasclavelia</taxon>
    </lineage>
</organism>
<protein>
    <recommendedName>
        <fullName evidence="3">Rpn family recombination-promoting nuclease/putative transposase</fullName>
    </recommendedName>
</protein>
<dbReference type="InterPro" id="IPR010106">
    <property type="entry name" value="RpnA"/>
</dbReference>
<dbReference type="AlphaFoldDB" id="A0A1Y4QLY9"/>
<accession>A0A1Y4QLY9</accession>
<dbReference type="Proteomes" id="UP000196258">
    <property type="component" value="Unassembled WGS sequence"/>
</dbReference>
<reference evidence="2" key="1">
    <citation type="submission" date="2017-04" db="EMBL/GenBank/DDBJ databases">
        <title>Function of individual gut microbiota members based on whole genome sequencing of pure cultures obtained from chicken caecum.</title>
        <authorList>
            <person name="Medvecky M."/>
            <person name="Cejkova D."/>
            <person name="Polansky O."/>
            <person name="Karasova D."/>
            <person name="Kubasova T."/>
            <person name="Cizek A."/>
            <person name="Rychlik I."/>
        </authorList>
    </citation>
    <scope>NUCLEOTIDE SEQUENCE [LARGE SCALE GENOMIC DNA]</scope>
    <source>
        <strain evidence="2">An149</strain>
    </source>
</reference>
<comment type="caution">
    <text evidence="1">The sequence shown here is derived from an EMBL/GenBank/DDBJ whole genome shotgun (WGS) entry which is preliminary data.</text>
</comment>
<evidence type="ECO:0008006" key="3">
    <source>
        <dbReference type="Google" id="ProtNLM"/>
    </source>
</evidence>
<dbReference type="PANTHER" id="PTHR41317:SF1">
    <property type="entry name" value="PD-(D_E)XK NUCLEASE FAMILY TRANSPOSASE"/>
    <property type="match status" value="1"/>
</dbReference>
<dbReference type="RefSeq" id="WP_087256180.1">
    <property type="nucleotide sequence ID" value="NZ_NFLB01000006.1"/>
</dbReference>
<sequence>MVKRIDKIYDFKNDFMFKHSLGNDQDPGSFYLLKLFIEGILNISCKSITILNPDLVVENIEDKDMLLDIRVQTNTGDYVNIEMFSKNQYQRFQIYGASLLSRQEKEGDDYQKNINHVYQIIFIDDIDKANLKLYDRYESRNEEGKLEKYNLLTRVYVQMPYINLIKKQKKLEEFSEIEKGIYIFENGITDDIIRLKEDNKVVEIMKEKIDRFNQDEQLRDMAYKRSLNRWANERDKQDMYEKGKEEGIEEGIKQGLEMGIEQGKYNLIKQLFNKYYPKEDDSILENLNNEQYDKIFEMILNNYSIEKIKNIIDK</sequence>
<name>A0A1Y4QLY9_9FIRM</name>
<evidence type="ECO:0000313" key="2">
    <source>
        <dbReference type="Proteomes" id="UP000196258"/>
    </source>
</evidence>
<evidence type="ECO:0000313" key="1">
    <source>
        <dbReference type="EMBL" id="OUQ05283.1"/>
    </source>
</evidence>
<dbReference type="PANTHER" id="PTHR41317">
    <property type="entry name" value="PD-(D_E)XK NUCLEASE FAMILY TRANSPOSASE"/>
    <property type="match status" value="1"/>
</dbReference>
<gene>
    <name evidence="1" type="ORF">B5E91_06425</name>
</gene>
<dbReference type="EMBL" id="NFLB01000006">
    <property type="protein sequence ID" value="OUQ05283.1"/>
    <property type="molecule type" value="Genomic_DNA"/>
</dbReference>
<proteinExistence type="predicted"/>
<dbReference type="NCBIfam" id="TIGR01784">
    <property type="entry name" value="T_den_put_tspse"/>
    <property type="match status" value="1"/>
</dbReference>
<dbReference type="Pfam" id="PF12784">
    <property type="entry name" value="PDDEXK_2"/>
    <property type="match status" value="1"/>
</dbReference>